<feature type="domain" description="Guanylate cyclase" evidence="2">
    <location>
        <begin position="16"/>
        <end position="131"/>
    </location>
</feature>
<evidence type="ECO:0000313" key="4">
    <source>
        <dbReference type="Proteomes" id="UP000253769"/>
    </source>
</evidence>
<evidence type="ECO:0000256" key="1">
    <source>
        <dbReference type="PROSITE-ProRule" id="PRU00339"/>
    </source>
</evidence>
<dbReference type="PROSITE" id="PS50005">
    <property type="entry name" value="TPR"/>
    <property type="match status" value="2"/>
</dbReference>
<dbReference type="Gene3D" id="3.30.70.1230">
    <property type="entry name" value="Nucleotide cyclase"/>
    <property type="match status" value="1"/>
</dbReference>
<name>A0A369W9T8_9GAMM</name>
<dbReference type="InterPro" id="IPR001054">
    <property type="entry name" value="A/G_cyclase"/>
</dbReference>
<dbReference type="AlphaFoldDB" id="A0A369W9T8"/>
<dbReference type="GO" id="GO:0035556">
    <property type="term" value="P:intracellular signal transduction"/>
    <property type="evidence" value="ECO:0007669"/>
    <property type="project" value="InterPro"/>
</dbReference>
<dbReference type="PROSITE" id="PS50125">
    <property type="entry name" value="GUANYLATE_CYCLASE_2"/>
    <property type="match status" value="1"/>
</dbReference>
<dbReference type="SUPFAM" id="SSF48452">
    <property type="entry name" value="TPR-like"/>
    <property type="match status" value="1"/>
</dbReference>
<dbReference type="InterPro" id="IPR019734">
    <property type="entry name" value="TPR_rpt"/>
</dbReference>
<dbReference type="PANTHER" id="PTHR43081:SF19">
    <property type="entry name" value="PH-SENSITIVE ADENYLATE CYCLASE RV1264"/>
    <property type="match status" value="1"/>
</dbReference>
<dbReference type="Pfam" id="PF00211">
    <property type="entry name" value="Guanylate_cyc"/>
    <property type="match status" value="1"/>
</dbReference>
<accession>A0A369W9T8</accession>
<dbReference type="Gene3D" id="1.25.40.10">
    <property type="entry name" value="Tetratricopeptide repeat domain"/>
    <property type="match status" value="1"/>
</dbReference>
<gene>
    <name evidence="3" type="ORF">DV711_14210</name>
</gene>
<evidence type="ECO:0000313" key="3">
    <source>
        <dbReference type="EMBL" id="RDE18770.1"/>
    </source>
</evidence>
<evidence type="ECO:0000259" key="2">
    <source>
        <dbReference type="PROSITE" id="PS50125"/>
    </source>
</evidence>
<feature type="repeat" description="TPR" evidence="1">
    <location>
        <begin position="461"/>
        <end position="494"/>
    </location>
</feature>
<proteinExistence type="predicted"/>
<dbReference type="InterPro" id="IPR050697">
    <property type="entry name" value="Adenylyl/Guanylyl_Cyclase_3/4"/>
</dbReference>
<keyword evidence="4" id="KW-1185">Reference proteome</keyword>
<dbReference type="SUPFAM" id="SSF55073">
    <property type="entry name" value="Nucleotide cyclase"/>
    <property type="match status" value="1"/>
</dbReference>
<dbReference type="CDD" id="cd07302">
    <property type="entry name" value="CHD"/>
    <property type="match status" value="1"/>
</dbReference>
<dbReference type="GO" id="GO:0004016">
    <property type="term" value="F:adenylate cyclase activity"/>
    <property type="evidence" value="ECO:0007669"/>
    <property type="project" value="UniProtKB-ARBA"/>
</dbReference>
<dbReference type="SMART" id="SM00028">
    <property type="entry name" value="TPR"/>
    <property type="match status" value="3"/>
</dbReference>
<sequence>MTRRAMGQQVQRRLAAVIAADVVGYTRLMRLDEEGTIKTWWSYRQTIIDPIIDEFSGRIVKLTGDGFLAEFTSATNAVLAAYNIQRRVELRIAEVPEPQRMMFRIGVNLGDIFWDEEDIYGDDVNIAARLEGIADPGSVLISQSVFDQVKRTAQLTFENSGQQALKNLPEPVQTYRVVGELSHHSFVSGDPDQLVHQKPRQRIPNSLVVLPFSVLGEDPEQHYFAEGFTDDLITELSRFGGLFLTTRNASLALQDKPLDLSELGQQLGVAYCLEGSIRRLGDRIRITTRLINSVTGDQVWAEKYDSVFDKLFEVQDELAKSIVSTVVGRIEHETLVAARKKKPADMFAYECFLRGLEYHRLGGVTREAAEKALYWFNMAIEKDPEYSRAHAWKACALDGLAAWTQADYYDEELGSVTRALDLDENDAETHRIMGSICLSNQEFDKTEYHFQRALALNPNSAWILGRIGELYNFLGEAEKALEYHKRAIALDPLLPTYCREIEATAHYILGNYRETVKVVSQLLHKSRRACLYQVAALTHLSDPSALAKAVEELLAITADFPVQTLLQMESYRDQEIPRQLSDDLIKAGVLNP</sequence>
<keyword evidence="1" id="KW-0802">TPR repeat</keyword>
<dbReference type="Proteomes" id="UP000253769">
    <property type="component" value="Unassembled WGS sequence"/>
</dbReference>
<feature type="repeat" description="TPR" evidence="1">
    <location>
        <begin position="427"/>
        <end position="460"/>
    </location>
</feature>
<dbReference type="InterPro" id="IPR011990">
    <property type="entry name" value="TPR-like_helical_dom_sf"/>
</dbReference>
<protein>
    <recommendedName>
        <fullName evidence="2">Guanylate cyclase domain-containing protein</fullName>
    </recommendedName>
</protein>
<reference evidence="3 4" key="1">
    <citation type="submission" date="2018-07" db="EMBL/GenBank/DDBJ databases">
        <title>Motiliproteus coralliicola sp. nov., a bacterium isolated from Coral.</title>
        <authorList>
            <person name="Wang G."/>
        </authorList>
    </citation>
    <scope>NUCLEOTIDE SEQUENCE [LARGE SCALE GENOMIC DNA]</scope>
    <source>
        <strain evidence="3 4">C34</strain>
    </source>
</reference>
<dbReference type="OrthoDB" id="24024at2"/>
<dbReference type="InterPro" id="IPR029787">
    <property type="entry name" value="Nucleotide_cyclase"/>
</dbReference>
<dbReference type="PANTHER" id="PTHR43081">
    <property type="entry name" value="ADENYLATE CYCLASE, TERMINAL-DIFFERENTIATION SPECIFIC-RELATED"/>
    <property type="match status" value="1"/>
</dbReference>
<organism evidence="3 4">
    <name type="scientific">Motiliproteus coralliicola</name>
    <dbReference type="NCBI Taxonomy" id="2283196"/>
    <lineage>
        <taxon>Bacteria</taxon>
        <taxon>Pseudomonadati</taxon>
        <taxon>Pseudomonadota</taxon>
        <taxon>Gammaproteobacteria</taxon>
        <taxon>Oceanospirillales</taxon>
        <taxon>Oceanospirillaceae</taxon>
        <taxon>Motiliproteus</taxon>
    </lineage>
</organism>
<dbReference type="Pfam" id="PF13424">
    <property type="entry name" value="TPR_12"/>
    <property type="match status" value="1"/>
</dbReference>
<comment type="caution">
    <text evidence="3">The sequence shown here is derived from an EMBL/GenBank/DDBJ whole genome shotgun (WGS) entry which is preliminary data.</text>
</comment>
<dbReference type="GO" id="GO:0006171">
    <property type="term" value="P:cAMP biosynthetic process"/>
    <property type="evidence" value="ECO:0007669"/>
    <property type="project" value="TreeGrafter"/>
</dbReference>
<dbReference type="EMBL" id="QQOH01000004">
    <property type="protein sequence ID" value="RDE18770.1"/>
    <property type="molecule type" value="Genomic_DNA"/>
</dbReference>
<dbReference type="Gene3D" id="3.40.50.10610">
    <property type="entry name" value="ABC-type transport auxiliary lipoprotein component"/>
    <property type="match status" value="1"/>
</dbReference>